<keyword evidence="6" id="KW-1185">Reference proteome</keyword>
<reference evidence="5 6" key="1">
    <citation type="submission" date="2020-04" db="EMBL/GenBank/DDBJ databases">
        <title>Draft Genome Sequence of Streptomyces morookaense DSM 40503, an 8-azaguanine-producing strain.</title>
        <authorList>
            <person name="Qi J."/>
            <person name="Gao J.-M."/>
        </authorList>
    </citation>
    <scope>NUCLEOTIDE SEQUENCE [LARGE SCALE GENOMIC DNA]</scope>
    <source>
        <strain evidence="5 6">DSM 40503</strain>
    </source>
</reference>
<feature type="compositionally biased region" description="Basic and acidic residues" evidence="2">
    <location>
        <begin position="367"/>
        <end position="396"/>
    </location>
</feature>
<dbReference type="Proteomes" id="UP000587462">
    <property type="component" value="Unassembled WGS sequence"/>
</dbReference>
<keyword evidence="3" id="KW-0812">Transmembrane</keyword>
<evidence type="ECO:0000256" key="2">
    <source>
        <dbReference type="SAM" id="MobiDB-lite"/>
    </source>
</evidence>
<proteinExistence type="inferred from homology"/>
<dbReference type="NCBIfam" id="TIGR00350">
    <property type="entry name" value="lytR_cpsA_psr"/>
    <property type="match status" value="1"/>
</dbReference>
<dbReference type="InterPro" id="IPR004474">
    <property type="entry name" value="LytR_CpsA_psr"/>
</dbReference>
<dbReference type="InterPro" id="IPR050922">
    <property type="entry name" value="LytR/CpsA/Psr_CW_biosynth"/>
</dbReference>
<feature type="transmembrane region" description="Helical" evidence="3">
    <location>
        <begin position="49"/>
        <end position="72"/>
    </location>
</feature>
<evidence type="ECO:0000313" key="5">
    <source>
        <dbReference type="EMBL" id="NVK80317.1"/>
    </source>
</evidence>
<dbReference type="PANTHER" id="PTHR33392:SF6">
    <property type="entry name" value="POLYISOPRENYL-TEICHOIC ACID--PEPTIDOGLYCAN TEICHOIC ACID TRANSFERASE TAGU"/>
    <property type="match status" value="1"/>
</dbReference>
<sequence>MIDGTPPTDPAREGRNAAVNHSPGRPRLPDGPLSEGPDGRAGLSRRRRWLRWLAGGTALLVLAVAGIGWVLYEQLNSNIHTDDETAAELRRWEKERPQAMVNGAQNILIIGSDTRSGAGNSRYGEDSGSQRSDTTILLHLAADRHSATAVSLPRDLMATIPRCRKPDGSYTNERFAQFNWAYELAGTACTIRTVEGISRVRIDHHIVLDFSGFKRLVDAVDGVEVCLKKPVDDREAHLTLPAGRQVLHGEQALGFVRARYSIGDGSDTERMGRQQLFMGALFQEMQSDGVLLNPARLYPVLDAATKSLTTDSGLDSLRKMYDLVRTVRNIPSSHVQFLTVPRKPYPYNSDRDELVQPDADQLFEQLRMDRPVTVSEHVRPADGKPDGRRPPRAPRDDEPDPADVSDPGTGVAPEPPAAHRSILPSAPAAPTTGGRSQETAEPSPMPSTRPDAPPTYEGTTAARGICG</sequence>
<keyword evidence="3" id="KW-1133">Transmembrane helix</keyword>
<feature type="region of interest" description="Disordered" evidence="2">
    <location>
        <begin position="1"/>
        <end position="40"/>
    </location>
</feature>
<feature type="domain" description="Cell envelope-related transcriptional attenuator" evidence="4">
    <location>
        <begin position="131"/>
        <end position="286"/>
    </location>
</feature>
<feature type="compositionally biased region" description="Pro residues" evidence="2">
    <location>
        <begin position="443"/>
        <end position="453"/>
    </location>
</feature>
<dbReference type="AlphaFoldDB" id="A0A7Y7B789"/>
<evidence type="ECO:0000259" key="4">
    <source>
        <dbReference type="Pfam" id="PF03816"/>
    </source>
</evidence>
<name>A0A7Y7B789_STRMO</name>
<comment type="similarity">
    <text evidence="1">Belongs to the LytR/CpsA/Psr (LCP) family.</text>
</comment>
<dbReference type="PANTHER" id="PTHR33392">
    <property type="entry name" value="POLYISOPRENYL-TEICHOIC ACID--PEPTIDOGLYCAN TEICHOIC ACID TRANSFERASE TAGU"/>
    <property type="match status" value="1"/>
</dbReference>
<feature type="region of interest" description="Disordered" evidence="2">
    <location>
        <begin position="367"/>
        <end position="467"/>
    </location>
</feature>
<dbReference type="EMBL" id="JABBXF010000051">
    <property type="protein sequence ID" value="NVK80317.1"/>
    <property type="molecule type" value="Genomic_DNA"/>
</dbReference>
<keyword evidence="3" id="KW-0472">Membrane</keyword>
<evidence type="ECO:0000256" key="3">
    <source>
        <dbReference type="SAM" id="Phobius"/>
    </source>
</evidence>
<dbReference type="RefSeq" id="WP_171084117.1">
    <property type="nucleotide sequence ID" value="NZ_BNBU01000001.1"/>
</dbReference>
<organism evidence="5 6">
    <name type="scientific">Streptomyces morookaense</name>
    <name type="common">Streptoverticillium morookaense</name>
    <dbReference type="NCBI Taxonomy" id="1970"/>
    <lineage>
        <taxon>Bacteria</taxon>
        <taxon>Bacillati</taxon>
        <taxon>Actinomycetota</taxon>
        <taxon>Actinomycetes</taxon>
        <taxon>Kitasatosporales</taxon>
        <taxon>Streptomycetaceae</taxon>
        <taxon>Streptomyces</taxon>
    </lineage>
</organism>
<accession>A0A7Y7B789</accession>
<dbReference type="Gene3D" id="3.40.630.190">
    <property type="entry name" value="LCP protein"/>
    <property type="match status" value="1"/>
</dbReference>
<gene>
    <name evidence="5" type="ORF">HG542_22040</name>
</gene>
<comment type="caution">
    <text evidence="5">The sequence shown here is derived from an EMBL/GenBank/DDBJ whole genome shotgun (WGS) entry which is preliminary data.</text>
</comment>
<evidence type="ECO:0000256" key="1">
    <source>
        <dbReference type="ARBA" id="ARBA00006068"/>
    </source>
</evidence>
<dbReference type="Pfam" id="PF03816">
    <property type="entry name" value="LytR_cpsA_psr"/>
    <property type="match status" value="1"/>
</dbReference>
<protein>
    <submittedName>
        <fullName evidence="5">LCP family protein</fullName>
    </submittedName>
</protein>
<evidence type="ECO:0000313" key="6">
    <source>
        <dbReference type="Proteomes" id="UP000587462"/>
    </source>
</evidence>